<dbReference type="HOGENOM" id="CLU_128778_1_0_5"/>
<gene>
    <name evidence="3" type="ORF">NX02_27850</name>
</gene>
<evidence type="ECO:0000313" key="4">
    <source>
        <dbReference type="Proteomes" id="UP000018851"/>
    </source>
</evidence>
<keyword evidence="1" id="KW-0732">Signal</keyword>
<feature type="signal peptide" evidence="1">
    <location>
        <begin position="1"/>
        <end position="18"/>
    </location>
</feature>
<dbReference type="AlphaFoldDB" id="W0ALG9"/>
<evidence type="ECO:0000256" key="1">
    <source>
        <dbReference type="SAM" id="SignalP"/>
    </source>
</evidence>
<dbReference type="KEGG" id="ssan:NX02_27850"/>
<dbReference type="STRING" id="1123269.NX02_27850"/>
<feature type="chain" id="PRO_5004785572" description="DUF6265 domain-containing protein" evidence="1">
    <location>
        <begin position="19"/>
        <end position="179"/>
    </location>
</feature>
<proteinExistence type="predicted"/>
<dbReference type="Proteomes" id="UP000018851">
    <property type="component" value="Chromosome"/>
</dbReference>
<dbReference type="Pfam" id="PF19780">
    <property type="entry name" value="DUF6265"/>
    <property type="match status" value="1"/>
</dbReference>
<protein>
    <recommendedName>
        <fullName evidence="2">DUF6265 domain-containing protein</fullName>
    </recommendedName>
</protein>
<dbReference type="PATRIC" id="fig|1123269.5.peg.5464"/>
<reference evidence="3 4" key="1">
    <citation type="submission" date="2013-07" db="EMBL/GenBank/DDBJ databases">
        <title>Completed genome of Sphingomonas sanxanigenens NX02.</title>
        <authorList>
            <person name="Ma T."/>
            <person name="Huang H."/>
            <person name="Wu M."/>
            <person name="Li X."/>
            <person name="Li G."/>
        </authorList>
    </citation>
    <scope>NUCLEOTIDE SEQUENCE [LARGE SCALE GENOMIC DNA]</scope>
    <source>
        <strain evidence="3 4">NX02</strain>
    </source>
</reference>
<dbReference type="RefSeq" id="WP_025295245.1">
    <property type="nucleotide sequence ID" value="NZ_CP006644.1"/>
</dbReference>
<sequence length="179" mass="19202">MLRVLLASAMLLASGVGAAQSADGPIIGDRPQSPHRLPATDLDWLSGDWRAGNAADGITIEHWEPMRGGTKLGIGQTLKGGVTRGFEYMRIVRHVDGLVFYGQPSGKPAVAFPAVVLREDPAGGTAEIVFANPQHDYPTHISYRLAEGGTMLVATTRGRDPARDTMTWQYHRIAPDGGM</sequence>
<organism evidence="3 4">
    <name type="scientific">Sphingomonas sanxanigenens DSM 19645 = NX02</name>
    <dbReference type="NCBI Taxonomy" id="1123269"/>
    <lineage>
        <taxon>Bacteria</taxon>
        <taxon>Pseudomonadati</taxon>
        <taxon>Pseudomonadota</taxon>
        <taxon>Alphaproteobacteria</taxon>
        <taxon>Sphingomonadales</taxon>
        <taxon>Sphingomonadaceae</taxon>
        <taxon>Sphingomonas</taxon>
    </lineage>
</organism>
<dbReference type="OrthoDB" id="5382295at2"/>
<feature type="domain" description="DUF6265" evidence="2">
    <location>
        <begin position="43"/>
        <end position="154"/>
    </location>
</feature>
<evidence type="ECO:0000259" key="2">
    <source>
        <dbReference type="Pfam" id="PF19780"/>
    </source>
</evidence>
<accession>W0ALG9</accession>
<keyword evidence="4" id="KW-1185">Reference proteome</keyword>
<dbReference type="InterPro" id="IPR046232">
    <property type="entry name" value="DUF6265"/>
</dbReference>
<dbReference type="eggNOG" id="ENOG503339H">
    <property type="taxonomic scope" value="Bacteria"/>
</dbReference>
<name>W0ALG9_9SPHN</name>
<dbReference type="EMBL" id="CP006644">
    <property type="protein sequence ID" value="AHE57153.1"/>
    <property type="molecule type" value="Genomic_DNA"/>
</dbReference>
<evidence type="ECO:0000313" key="3">
    <source>
        <dbReference type="EMBL" id="AHE57153.1"/>
    </source>
</evidence>